<comment type="caution">
    <text evidence="2">The sequence shown here is derived from an EMBL/GenBank/DDBJ whole genome shotgun (WGS) entry which is preliminary data.</text>
</comment>
<reference evidence="2" key="1">
    <citation type="submission" date="2021-04" db="EMBL/GenBank/DDBJ databases">
        <title>Genome based classification of Actinospica acidithermotolerans sp. nov., an actinobacterium isolated from an Indonesian hot spring.</title>
        <authorList>
            <person name="Kusuma A.B."/>
            <person name="Putra K.E."/>
            <person name="Nafisah S."/>
            <person name="Loh J."/>
            <person name="Nouioui I."/>
            <person name="Goodfellow M."/>
        </authorList>
    </citation>
    <scope>NUCLEOTIDE SEQUENCE</scope>
    <source>
        <strain evidence="2">CSCA 57</strain>
    </source>
</reference>
<dbReference type="Proteomes" id="UP000675781">
    <property type="component" value="Unassembled WGS sequence"/>
</dbReference>
<name>A0A941ILB6_9ACTN</name>
<gene>
    <name evidence="2" type="ORF">KDL01_06055</name>
</gene>
<evidence type="ECO:0000256" key="1">
    <source>
        <dbReference type="SAM" id="Phobius"/>
    </source>
</evidence>
<accession>A0A941ILB6</accession>
<keyword evidence="1" id="KW-1133">Transmembrane helix</keyword>
<dbReference type="AlphaFoldDB" id="A0A941ILB6"/>
<keyword evidence="3" id="KW-1185">Reference proteome</keyword>
<keyword evidence="1" id="KW-0472">Membrane</keyword>
<sequence length="103" mass="10379">MQQQVEARRSASWAAILLPLLAVGAAAACFADGLVVGGTGHAPILTYLLPLVISPVLAALFAVAAALVRRGRVYWLSTGYLLVAGSLATGLVAANAAKHGSGL</sequence>
<organism evidence="2 3">
    <name type="scientific">Actinospica durhamensis</name>
    <dbReference type="NCBI Taxonomy" id="1508375"/>
    <lineage>
        <taxon>Bacteria</taxon>
        <taxon>Bacillati</taxon>
        <taxon>Actinomycetota</taxon>
        <taxon>Actinomycetes</taxon>
        <taxon>Catenulisporales</taxon>
        <taxon>Actinospicaceae</taxon>
        <taxon>Actinospica</taxon>
    </lineage>
</organism>
<evidence type="ECO:0000313" key="2">
    <source>
        <dbReference type="EMBL" id="MBR7832815.1"/>
    </source>
</evidence>
<feature type="transmembrane region" description="Helical" evidence="1">
    <location>
        <begin position="80"/>
        <end position="97"/>
    </location>
</feature>
<dbReference type="RefSeq" id="WP_212527341.1">
    <property type="nucleotide sequence ID" value="NZ_JAGSOG010000017.1"/>
</dbReference>
<protein>
    <submittedName>
        <fullName evidence="2">Uncharacterized protein</fullName>
    </submittedName>
</protein>
<feature type="transmembrane region" description="Helical" evidence="1">
    <location>
        <begin position="47"/>
        <end position="68"/>
    </location>
</feature>
<proteinExistence type="predicted"/>
<keyword evidence="1" id="KW-0812">Transmembrane</keyword>
<dbReference type="EMBL" id="JAGSOG010000017">
    <property type="protein sequence ID" value="MBR7832815.1"/>
    <property type="molecule type" value="Genomic_DNA"/>
</dbReference>
<evidence type="ECO:0000313" key="3">
    <source>
        <dbReference type="Proteomes" id="UP000675781"/>
    </source>
</evidence>